<dbReference type="Proteomes" id="UP000664698">
    <property type="component" value="Unassembled WGS sequence"/>
</dbReference>
<reference evidence="1 2" key="1">
    <citation type="submission" date="2021-03" db="EMBL/GenBank/DDBJ databases">
        <title>novel species isolated from a fishpond in China.</title>
        <authorList>
            <person name="Lu H."/>
            <person name="Cai Z."/>
        </authorList>
    </citation>
    <scope>NUCLEOTIDE SEQUENCE [LARGE SCALE GENOMIC DNA]</scope>
    <source>
        <strain evidence="1 2">JCM 31546</strain>
    </source>
</reference>
<gene>
    <name evidence="1" type="ORF">J0A67_05050</name>
</gene>
<accession>A0ABS3BLN6</accession>
<organism evidence="1 2">
    <name type="scientific">Algoriphagus aestuariicola</name>
    <dbReference type="NCBI Taxonomy" id="1852016"/>
    <lineage>
        <taxon>Bacteria</taxon>
        <taxon>Pseudomonadati</taxon>
        <taxon>Bacteroidota</taxon>
        <taxon>Cytophagia</taxon>
        <taxon>Cytophagales</taxon>
        <taxon>Cyclobacteriaceae</taxon>
        <taxon>Algoriphagus</taxon>
    </lineage>
</organism>
<evidence type="ECO:0000313" key="1">
    <source>
        <dbReference type="EMBL" id="MBN7800216.1"/>
    </source>
</evidence>
<comment type="caution">
    <text evidence="1">The sequence shown here is derived from an EMBL/GenBank/DDBJ whole genome shotgun (WGS) entry which is preliminary data.</text>
</comment>
<protein>
    <recommendedName>
        <fullName evidence="3">Lipoprotein</fullName>
    </recommendedName>
</protein>
<dbReference type="RefSeq" id="WP_206568171.1">
    <property type="nucleotide sequence ID" value="NZ_JAFKCW010000001.1"/>
</dbReference>
<dbReference type="EMBL" id="JAFKCW010000001">
    <property type="protein sequence ID" value="MBN7800216.1"/>
    <property type="molecule type" value="Genomic_DNA"/>
</dbReference>
<sequence length="251" mass="28135">MKTTFQTLNTAIGLFARICFLISCDLDDKPPSNALGKYDLPEEVASEIFTNEVLAITGSLEPFLDLIQQNGMRIYEGDSPPEIYRIIDFKTGLRDGQKFHIKHDCVFDGNYPSYRDSVFGRYEDYFLIQKDEEGTYWSFLGYFSLADQSFPQYPDSLDTGFGVGNVSGAGNDFTSFVKVENGKYGTTNYDALWIISGTYRLVDGVNAANSLSNVTKCMVMLAKTGDSQNELANVGTVRIYKDDNPTMIIRF</sequence>
<evidence type="ECO:0008006" key="3">
    <source>
        <dbReference type="Google" id="ProtNLM"/>
    </source>
</evidence>
<keyword evidence="2" id="KW-1185">Reference proteome</keyword>
<name>A0ABS3BLN6_9BACT</name>
<proteinExistence type="predicted"/>
<evidence type="ECO:0000313" key="2">
    <source>
        <dbReference type="Proteomes" id="UP000664698"/>
    </source>
</evidence>